<feature type="transmembrane region" description="Helical" evidence="1">
    <location>
        <begin position="59"/>
        <end position="82"/>
    </location>
</feature>
<dbReference type="RefSeq" id="WP_253963386.1">
    <property type="nucleotide sequence ID" value="NZ_JALHBS010000029.1"/>
</dbReference>
<name>A0A9X2H2M6_9HYPH</name>
<keyword evidence="1" id="KW-0812">Transmembrane</keyword>
<evidence type="ECO:0000313" key="2">
    <source>
        <dbReference type="EMBL" id="MCP3054510.1"/>
    </source>
</evidence>
<comment type="caution">
    <text evidence="2">The sequence shown here is derived from an EMBL/GenBank/DDBJ whole genome shotgun (WGS) entry which is preliminary data.</text>
</comment>
<dbReference type="AlphaFoldDB" id="A0A9X2H2M6"/>
<sequence>MRRMATTLALSAWMGFTALSGLRLAQEAGMLDRLLDGGWNGLLTLMPVPLELGLLPNQALAFAATFAALAIGFGMGIAGLNASSTAVARKAEPVAGAVLFALVALVALYASSALTGSQLAGVFGEGPGFLVSVAFTFGALLFDHLMEADEDPADEATFKAVLAAIKAAERRALLENQQSNFEEGETR</sequence>
<gene>
    <name evidence="2" type="ORF">MJ956_05045</name>
</gene>
<reference evidence="2" key="1">
    <citation type="submission" date="2022-03" db="EMBL/GenBank/DDBJ databases">
        <title>Aurantimonas Liuensis sp. Nov., isolated from the hadal seawater of the Mariana Trench.</title>
        <authorList>
            <person name="Liu R."/>
        </authorList>
    </citation>
    <scope>NUCLEOTIDE SEQUENCE</scope>
    <source>
        <strain evidence="2">LRZ36</strain>
    </source>
</reference>
<evidence type="ECO:0000256" key="1">
    <source>
        <dbReference type="SAM" id="Phobius"/>
    </source>
</evidence>
<keyword evidence="1" id="KW-0472">Membrane</keyword>
<feature type="transmembrane region" description="Helical" evidence="1">
    <location>
        <begin position="94"/>
        <end position="114"/>
    </location>
</feature>
<keyword evidence="3" id="KW-1185">Reference proteome</keyword>
<dbReference type="EMBL" id="JALHBS010000029">
    <property type="protein sequence ID" value="MCP3054510.1"/>
    <property type="molecule type" value="Genomic_DNA"/>
</dbReference>
<accession>A0A9X2H2M6</accession>
<protein>
    <submittedName>
        <fullName evidence="2">Uncharacterized protein</fullName>
    </submittedName>
</protein>
<organism evidence="2 3">
    <name type="scientific">Aurantimonas marianensis</name>
    <dbReference type="NCBI Taxonomy" id="2920428"/>
    <lineage>
        <taxon>Bacteria</taxon>
        <taxon>Pseudomonadati</taxon>
        <taxon>Pseudomonadota</taxon>
        <taxon>Alphaproteobacteria</taxon>
        <taxon>Hyphomicrobiales</taxon>
        <taxon>Aurantimonadaceae</taxon>
        <taxon>Aurantimonas</taxon>
    </lineage>
</organism>
<feature type="transmembrane region" description="Helical" evidence="1">
    <location>
        <begin position="120"/>
        <end position="142"/>
    </location>
</feature>
<dbReference type="Proteomes" id="UP001155220">
    <property type="component" value="Unassembled WGS sequence"/>
</dbReference>
<proteinExistence type="predicted"/>
<evidence type="ECO:0000313" key="3">
    <source>
        <dbReference type="Proteomes" id="UP001155220"/>
    </source>
</evidence>
<keyword evidence="1" id="KW-1133">Transmembrane helix</keyword>